<dbReference type="EMBL" id="OW659496">
    <property type="protein sequence ID" value="CAH2762311.1"/>
    <property type="molecule type" value="Genomic_DNA"/>
</dbReference>
<dbReference type="Proteomes" id="UP001154095">
    <property type="component" value="Chromosome"/>
</dbReference>
<reference evidence="3" key="1">
    <citation type="submission" date="2022-04" db="EMBL/GenBank/DDBJ databases">
        <authorList>
            <person name="Forde T."/>
        </authorList>
    </citation>
    <scope>NUCLEOTIDE SEQUENCE</scope>
    <source>
        <strain evidence="3">A18Y016a</strain>
        <strain evidence="2">A18Y020d</strain>
    </source>
</reference>
<keyword evidence="1" id="KW-0812">Transmembrane</keyword>
<keyword evidence="1" id="KW-0472">Membrane</keyword>
<keyword evidence="1" id="KW-1133">Transmembrane helix</keyword>
<feature type="transmembrane region" description="Helical" evidence="1">
    <location>
        <begin position="254"/>
        <end position="272"/>
    </location>
</feature>
<keyword evidence="4" id="KW-1185">Reference proteome</keyword>
<dbReference type="AlphaFoldDB" id="A0AAU9VKL9"/>
<name>A0AAU9VKL9_9FIRM</name>
<feature type="transmembrane region" description="Helical" evidence="1">
    <location>
        <begin position="184"/>
        <end position="202"/>
    </location>
</feature>
<gene>
    <name evidence="3" type="ORF">ERYAMS2_01154</name>
    <name evidence="2" type="ORF">ERYAMS_00860</name>
</gene>
<evidence type="ECO:0000313" key="4">
    <source>
        <dbReference type="Proteomes" id="UP001154095"/>
    </source>
</evidence>
<protein>
    <submittedName>
        <fullName evidence="3">Uncharacterized protein</fullName>
    </submittedName>
</protein>
<dbReference type="RefSeq" id="WP_254006433.1">
    <property type="nucleotide sequence ID" value="NZ_OW659477.1"/>
</dbReference>
<feature type="transmembrane region" description="Helical" evidence="1">
    <location>
        <begin position="214"/>
        <end position="234"/>
    </location>
</feature>
<evidence type="ECO:0000313" key="3">
    <source>
        <dbReference type="EMBL" id="CAH2762340.1"/>
    </source>
</evidence>
<dbReference type="EMBL" id="OW659477">
    <property type="protein sequence ID" value="CAH2762340.1"/>
    <property type="molecule type" value="Genomic_DNA"/>
</dbReference>
<organism evidence="3 5">
    <name type="scientific">Erysipelothrix amsterdamensis</name>
    <dbReference type="NCBI Taxonomy" id="2929157"/>
    <lineage>
        <taxon>Bacteria</taxon>
        <taxon>Bacillati</taxon>
        <taxon>Bacillota</taxon>
        <taxon>Erysipelotrichia</taxon>
        <taxon>Erysipelotrichales</taxon>
        <taxon>Erysipelotrichaceae</taxon>
        <taxon>Erysipelothrix</taxon>
    </lineage>
</organism>
<sequence length="277" mass="31214">MKKIINGFLGLIVIGFSIVLVGTLMVQSQLENISSLVEPTFVDVESQVAHYLEPIRSSIPETKQAEFDALQEQVVSDPKFQEISETLVTNALNDVVSGGMSMNETAFKEDVQAYIESYAPEIETLSEGTVSVDEVSTVVEEALNNPEFQQTYETIVTRVQQELSPKQQRILSYVNGFTKMRREIITGTILILAVTLLVLVLMNRGWQWSKLFGTIALIMSIIMLMLYFVSPFIMTFLQNRVGMSITLKQNPFKLYLWSALGAFVMGILFKILNRFES</sequence>
<accession>A0AAU9VKL9</accession>
<evidence type="ECO:0000313" key="2">
    <source>
        <dbReference type="EMBL" id="CAH2762311.1"/>
    </source>
</evidence>
<dbReference type="Proteomes" id="UP001154111">
    <property type="component" value="Chromosome"/>
</dbReference>
<evidence type="ECO:0000256" key="1">
    <source>
        <dbReference type="SAM" id="Phobius"/>
    </source>
</evidence>
<evidence type="ECO:0000313" key="5">
    <source>
        <dbReference type="Proteomes" id="UP001154111"/>
    </source>
</evidence>
<feature type="transmembrane region" description="Helical" evidence="1">
    <location>
        <begin position="7"/>
        <end position="26"/>
    </location>
</feature>
<proteinExistence type="predicted"/>